<gene>
    <name evidence="1" type="ORF">O6H91_23G004600</name>
</gene>
<reference evidence="2" key="1">
    <citation type="journal article" date="2024" name="Proc. Natl. Acad. Sci. U.S.A.">
        <title>Extraordinary preservation of gene collinearity over three hundred million years revealed in homosporous lycophytes.</title>
        <authorList>
            <person name="Li C."/>
            <person name="Wickell D."/>
            <person name="Kuo L.Y."/>
            <person name="Chen X."/>
            <person name="Nie B."/>
            <person name="Liao X."/>
            <person name="Peng D."/>
            <person name="Ji J."/>
            <person name="Jenkins J."/>
            <person name="Williams M."/>
            <person name="Shu S."/>
            <person name="Plott C."/>
            <person name="Barry K."/>
            <person name="Rajasekar S."/>
            <person name="Grimwood J."/>
            <person name="Han X."/>
            <person name="Sun S."/>
            <person name="Hou Z."/>
            <person name="He W."/>
            <person name="Dai G."/>
            <person name="Sun C."/>
            <person name="Schmutz J."/>
            <person name="Leebens-Mack J.H."/>
            <person name="Li F.W."/>
            <person name="Wang L."/>
        </authorList>
    </citation>
    <scope>NUCLEOTIDE SEQUENCE [LARGE SCALE GENOMIC DNA]</scope>
    <source>
        <strain evidence="2">cv. PW_Plant_1</strain>
    </source>
</reference>
<dbReference type="Proteomes" id="UP001162992">
    <property type="component" value="Chromosome 23"/>
</dbReference>
<evidence type="ECO:0000313" key="2">
    <source>
        <dbReference type="Proteomes" id="UP001162992"/>
    </source>
</evidence>
<organism evidence="1 2">
    <name type="scientific">Diphasiastrum complanatum</name>
    <name type="common">Issler's clubmoss</name>
    <name type="synonym">Lycopodium complanatum</name>
    <dbReference type="NCBI Taxonomy" id="34168"/>
    <lineage>
        <taxon>Eukaryota</taxon>
        <taxon>Viridiplantae</taxon>
        <taxon>Streptophyta</taxon>
        <taxon>Embryophyta</taxon>
        <taxon>Tracheophyta</taxon>
        <taxon>Lycopodiopsida</taxon>
        <taxon>Lycopodiales</taxon>
        <taxon>Lycopodiaceae</taxon>
        <taxon>Lycopodioideae</taxon>
        <taxon>Diphasiastrum</taxon>
    </lineage>
</organism>
<sequence>MGSPLNEKARALFMRKRAPSLMRSPSIKSAINGLVDLSKLEAGDDVSCKIPKKSRLAQQSKSLLFEIVGSIPYQIFEAQVVLRPLALAIIPFLWTSYKVSTSDDWIWSLDSWSLRTLFNLLMILSLNTLFLVCVWLATEYFSSGSKAELLQTFRFKLMHTWRSSSTEVCKQILALLTDERFNKYANSFSSVIQTTGYKSEPNSRHGYVERVQRFSNGDMYQGEFFQGKSSGSGVYTFHLSGKYEGDWVDGEFDGYGVETWDAGSRYRGQYKRGLRDGFGVYKFENCDEYSGEWVNGQSHGYGIHRCEDGSRYIGEFRSGAKHGFGYHYFSNGDTYAGEYFEDKLHGYGVYRFSKGPLYEGAWSNGKKQGLGIYTLQNGETHAGLWESDALKLSSFANVSPSSPSTVNHTKVLNVVQEARQAATKALELPRVSDQVNKAMAIANEATNAAKLVAVRASTKKNKHVDLSNFEVAPTNRTTSDLSTTSTKVEGVNNVEERQS</sequence>
<dbReference type="EMBL" id="CM055114">
    <property type="protein sequence ID" value="KAJ7513562.1"/>
    <property type="molecule type" value="Genomic_DNA"/>
</dbReference>
<keyword evidence="2" id="KW-1185">Reference proteome</keyword>
<evidence type="ECO:0000313" key="1">
    <source>
        <dbReference type="EMBL" id="KAJ7513562.1"/>
    </source>
</evidence>
<name>A0ACC2A7V6_DIPCM</name>
<accession>A0ACC2A7V6</accession>
<proteinExistence type="predicted"/>
<comment type="caution">
    <text evidence="1">The sequence shown here is derived from an EMBL/GenBank/DDBJ whole genome shotgun (WGS) entry which is preliminary data.</text>
</comment>
<protein>
    <submittedName>
        <fullName evidence="1">Uncharacterized protein</fullName>
    </submittedName>
</protein>